<keyword evidence="9" id="KW-1185">Reference proteome</keyword>
<feature type="region of interest" description="Disordered" evidence="6">
    <location>
        <begin position="360"/>
        <end position="492"/>
    </location>
</feature>
<dbReference type="AlphaFoldDB" id="A0A4Q7U1B3"/>
<dbReference type="GO" id="GO:0006352">
    <property type="term" value="P:DNA-templated transcription initiation"/>
    <property type="evidence" value="ECO:0007669"/>
    <property type="project" value="InterPro"/>
</dbReference>
<dbReference type="Gene3D" id="1.10.10.10">
    <property type="entry name" value="Winged helix-like DNA-binding domain superfamily/Winged helix DNA-binding domain"/>
    <property type="match status" value="1"/>
</dbReference>
<dbReference type="InterPro" id="IPR013324">
    <property type="entry name" value="RNA_pol_sigma_r3/r4-like"/>
</dbReference>
<dbReference type="GO" id="GO:0016987">
    <property type="term" value="F:sigma factor activity"/>
    <property type="evidence" value="ECO:0007669"/>
    <property type="project" value="UniProtKB-KW"/>
</dbReference>
<feature type="domain" description="RNA polymerase sigma factor 70 region 4 type 2" evidence="7">
    <location>
        <begin position="139"/>
        <end position="189"/>
    </location>
</feature>
<feature type="compositionally biased region" description="Low complexity" evidence="6">
    <location>
        <begin position="451"/>
        <end position="461"/>
    </location>
</feature>
<dbReference type="SUPFAM" id="SSF88659">
    <property type="entry name" value="Sigma3 and sigma4 domains of RNA polymerase sigma factors"/>
    <property type="match status" value="1"/>
</dbReference>
<evidence type="ECO:0000259" key="7">
    <source>
        <dbReference type="Pfam" id="PF08281"/>
    </source>
</evidence>
<name>A0A4Q7U1B3_9MICO</name>
<dbReference type="InterPro" id="IPR014284">
    <property type="entry name" value="RNA_pol_sigma-70_dom"/>
</dbReference>
<dbReference type="InterPro" id="IPR013783">
    <property type="entry name" value="Ig-like_fold"/>
</dbReference>
<sequence>MKTSTARRGDRRTEPEVLSSDTGEIRLLDAPLIAAAKQGDRDAYAELWQRHRQAVTALTYPLAYADTEDTVSEAFTTVWDQLQRGQGPAEHFRAYLVAVSRNIAARRYRVAQRTVTGTVIEGPPLAGSDDLSEQGENNREIIAAFAALPERWQQILWWQEVEDRSRTEIASRLSLSPNSVSALMRRAREGLRLEWLRQQLPARVAAGHGETVESLPKYVRGALSTTQKHTVHAHLIDCGECTRLERSLQRENHRLGRKIAAGGALALALGGTLSADLWAAPTAASAAALTAAPAHATGWLSGGGPIAELCARGARTVTRGARRATQTVAGGGAGVVTAGVVVSVAAAAAIAVGATSLFPAGAPSELSAASPRTDERTAGDGAAAPGHDDTSSARDARAEPSARGDVVPSVELDGTGSPDLTGDQSTRPQPSPASPTVPDDTTEPEPPVSPEQPEVPTTPELPEQPEKPVQPEQPEKPGKPEQPEKPVKPEQPAVTALTVQRSDAATGVVAPTLTGRATPGSTVRVDVAGQRLDALTSDTGQWSIDLAASVLPVGDHVARISQVVAGAEVGAADFAFTLAQPTGRFALGSPEGETEEHTRFVLRAEFTGTPGAQVCFWSSRSAGVQRLTLDSQGAGAAVVPLSTWTFSIDFSYCDSDRLGVRGNAPLTFD</sequence>
<evidence type="ECO:0000313" key="8">
    <source>
        <dbReference type="EMBL" id="RZT67145.1"/>
    </source>
</evidence>
<feature type="compositionally biased region" description="Basic and acidic residues" evidence="6">
    <location>
        <begin position="386"/>
        <end position="402"/>
    </location>
</feature>
<dbReference type="RefSeq" id="WP_337248780.1">
    <property type="nucleotide sequence ID" value="NZ_QYAG01000001.1"/>
</dbReference>
<evidence type="ECO:0000256" key="6">
    <source>
        <dbReference type="SAM" id="MobiDB-lite"/>
    </source>
</evidence>
<dbReference type="EMBL" id="SHKI01000003">
    <property type="protein sequence ID" value="RZT67145.1"/>
    <property type="molecule type" value="Genomic_DNA"/>
</dbReference>
<dbReference type="Pfam" id="PF08281">
    <property type="entry name" value="Sigma70_r4_2"/>
    <property type="match status" value="1"/>
</dbReference>
<dbReference type="InterPro" id="IPR013325">
    <property type="entry name" value="RNA_pol_sigma_r2"/>
</dbReference>
<dbReference type="CDD" id="cd06171">
    <property type="entry name" value="Sigma70_r4"/>
    <property type="match status" value="1"/>
</dbReference>
<reference evidence="8 9" key="1">
    <citation type="journal article" date="2015" name="Stand. Genomic Sci.">
        <title>Genomic Encyclopedia of Bacterial and Archaeal Type Strains, Phase III: the genomes of soil and plant-associated and newly described type strains.</title>
        <authorList>
            <person name="Whitman W.B."/>
            <person name="Woyke T."/>
            <person name="Klenk H.P."/>
            <person name="Zhou Y."/>
            <person name="Lilburn T.G."/>
            <person name="Beck B.J."/>
            <person name="De Vos P."/>
            <person name="Vandamme P."/>
            <person name="Eisen J.A."/>
            <person name="Garrity G."/>
            <person name="Hugenholtz P."/>
            <person name="Kyrpides N.C."/>
        </authorList>
    </citation>
    <scope>NUCLEOTIDE SEQUENCE [LARGE SCALE GENOMIC DNA]</scope>
    <source>
        <strain evidence="8 9">RF6</strain>
    </source>
</reference>
<feature type="compositionally biased region" description="Basic and acidic residues" evidence="6">
    <location>
        <begin position="473"/>
        <end position="488"/>
    </location>
</feature>
<dbReference type="InterPro" id="IPR036388">
    <property type="entry name" value="WH-like_DNA-bd_sf"/>
</dbReference>
<evidence type="ECO:0000256" key="2">
    <source>
        <dbReference type="ARBA" id="ARBA00023015"/>
    </source>
</evidence>
<dbReference type="Gene3D" id="1.10.1740.10">
    <property type="match status" value="1"/>
</dbReference>
<keyword evidence="5" id="KW-0804">Transcription</keyword>
<keyword evidence="2" id="KW-0805">Transcription regulation</keyword>
<evidence type="ECO:0000256" key="1">
    <source>
        <dbReference type="ARBA" id="ARBA00010641"/>
    </source>
</evidence>
<dbReference type="PANTHER" id="PTHR43133:SF8">
    <property type="entry name" value="RNA POLYMERASE SIGMA FACTOR HI_1459-RELATED"/>
    <property type="match status" value="1"/>
</dbReference>
<evidence type="ECO:0000313" key="9">
    <source>
        <dbReference type="Proteomes" id="UP000291832"/>
    </source>
</evidence>
<dbReference type="InterPro" id="IPR013249">
    <property type="entry name" value="RNA_pol_sigma70_r4_t2"/>
</dbReference>
<dbReference type="GO" id="GO:0005975">
    <property type="term" value="P:carbohydrate metabolic process"/>
    <property type="evidence" value="ECO:0007669"/>
    <property type="project" value="UniProtKB-ARBA"/>
</dbReference>
<evidence type="ECO:0000256" key="4">
    <source>
        <dbReference type="ARBA" id="ARBA00023125"/>
    </source>
</evidence>
<keyword evidence="3" id="KW-0731">Sigma factor</keyword>
<dbReference type="InterPro" id="IPR039425">
    <property type="entry name" value="RNA_pol_sigma-70-like"/>
</dbReference>
<protein>
    <submittedName>
        <fullName evidence="8">RNA polymerase sigma factor (Sigma-70 family)</fullName>
    </submittedName>
</protein>
<comment type="caution">
    <text evidence="8">The sequence shown here is derived from an EMBL/GenBank/DDBJ whole genome shotgun (WGS) entry which is preliminary data.</text>
</comment>
<gene>
    <name evidence="8" type="ORF">EV139_1280</name>
</gene>
<organism evidence="8 9">
    <name type="scientific">Leucobacter luti</name>
    <dbReference type="NCBI Taxonomy" id="340320"/>
    <lineage>
        <taxon>Bacteria</taxon>
        <taxon>Bacillati</taxon>
        <taxon>Actinomycetota</taxon>
        <taxon>Actinomycetes</taxon>
        <taxon>Micrococcales</taxon>
        <taxon>Microbacteriaceae</taxon>
        <taxon>Leucobacter</taxon>
    </lineage>
</organism>
<dbReference type="SUPFAM" id="SSF88946">
    <property type="entry name" value="Sigma2 domain of RNA polymerase sigma factors"/>
    <property type="match status" value="1"/>
</dbReference>
<dbReference type="NCBIfam" id="TIGR02937">
    <property type="entry name" value="sigma70-ECF"/>
    <property type="match status" value="1"/>
</dbReference>
<accession>A0A4Q7U1B3</accession>
<dbReference type="Proteomes" id="UP000291832">
    <property type="component" value="Unassembled WGS sequence"/>
</dbReference>
<comment type="similarity">
    <text evidence="1">Belongs to the sigma-70 factor family. ECF subfamily.</text>
</comment>
<dbReference type="GO" id="GO:0003677">
    <property type="term" value="F:DNA binding"/>
    <property type="evidence" value="ECO:0007669"/>
    <property type="project" value="UniProtKB-KW"/>
</dbReference>
<dbReference type="Gene3D" id="2.60.40.10">
    <property type="entry name" value="Immunoglobulins"/>
    <property type="match status" value="1"/>
</dbReference>
<proteinExistence type="inferred from homology"/>
<dbReference type="PANTHER" id="PTHR43133">
    <property type="entry name" value="RNA POLYMERASE ECF-TYPE SIGMA FACTO"/>
    <property type="match status" value="1"/>
</dbReference>
<evidence type="ECO:0000256" key="3">
    <source>
        <dbReference type="ARBA" id="ARBA00023082"/>
    </source>
</evidence>
<keyword evidence="4" id="KW-0238">DNA-binding</keyword>
<evidence type="ECO:0000256" key="5">
    <source>
        <dbReference type="ARBA" id="ARBA00023163"/>
    </source>
</evidence>